<dbReference type="EnsemblMetazoa" id="ADIR005599-RA">
    <property type="protein sequence ID" value="ADIR005599-PA"/>
    <property type="gene ID" value="ADIR005599"/>
</dbReference>
<protein>
    <submittedName>
        <fullName evidence="1">Uncharacterized protein</fullName>
    </submittedName>
</protein>
<dbReference type="Proteomes" id="UP000075884">
    <property type="component" value="Unassembled WGS sequence"/>
</dbReference>
<sequence>MHKKNRLTRAKELLRLAESDELPSLVFSDEKPFVIQQFVNKLNDRVYLPERSAENLQLRLATRTQKLAMVLVWAAITAEGRSPLVSSTHHRTQHAPLKNGYEMRSLALFPPHYGHQNHQMPIRWTIVLEVFWKVRLALKNTKVSISSSKRCAENGP</sequence>
<proteinExistence type="predicted"/>
<organism evidence="1 2">
    <name type="scientific">Anopheles dirus</name>
    <dbReference type="NCBI Taxonomy" id="7168"/>
    <lineage>
        <taxon>Eukaryota</taxon>
        <taxon>Metazoa</taxon>
        <taxon>Ecdysozoa</taxon>
        <taxon>Arthropoda</taxon>
        <taxon>Hexapoda</taxon>
        <taxon>Insecta</taxon>
        <taxon>Pterygota</taxon>
        <taxon>Neoptera</taxon>
        <taxon>Endopterygota</taxon>
        <taxon>Diptera</taxon>
        <taxon>Nematocera</taxon>
        <taxon>Culicoidea</taxon>
        <taxon>Culicidae</taxon>
        <taxon>Anophelinae</taxon>
        <taxon>Anopheles</taxon>
    </lineage>
</organism>
<name>A0A182ND85_9DIPT</name>
<evidence type="ECO:0000313" key="1">
    <source>
        <dbReference type="EnsemblMetazoa" id="ADIR005599-PA"/>
    </source>
</evidence>
<dbReference type="VEuPathDB" id="VectorBase:ADIR005599"/>
<dbReference type="Gene3D" id="3.30.420.10">
    <property type="entry name" value="Ribonuclease H-like superfamily/Ribonuclease H"/>
    <property type="match status" value="1"/>
</dbReference>
<accession>A0A182ND85</accession>
<dbReference type="InterPro" id="IPR036397">
    <property type="entry name" value="RNaseH_sf"/>
</dbReference>
<dbReference type="AlphaFoldDB" id="A0A182ND85"/>
<reference evidence="1" key="2">
    <citation type="submission" date="2020-05" db="UniProtKB">
        <authorList>
            <consortium name="EnsemblMetazoa"/>
        </authorList>
    </citation>
    <scope>IDENTIFICATION</scope>
    <source>
        <strain evidence="1">WRAIR2</strain>
    </source>
</reference>
<keyword evidence="2" id="KW-1185">Reference proteome</keyword>
<evidence type="ECO:0000313" key="2">
    <source>
        <dbReference type="Proteomes" id="UP000075884"/>
    </source>
</evidence>
<reference evidence="2" key="1">
    <citation type="submission" date="2013-03" db="EMBL/GenBank/DDBJ databases">
        <title>The Genome Sequence of Anopheles dirus WRAIR2.</title>
        <authorList>
            <consortium name="The Broad Institute Genomics Platform"/>
            <person name="Neafsey D.E."/>
            <person name="Walton C."/>
            <person name="Walker B."/>
            <person name="Young S.K."/>
            <person name="Zeng Q."/>
            <person name="Gargeya S."/>
            <person name="Fitzgerald M."/>
            <person name="Haas B."/>
            <person name="Abouelleil A."/>
            <person name="Allen A.W."/>
            <person name="Alvarado L."/>
            <person name="Arachchi H.M."/>
            <person name="Berlin A.M."/>
            <person name="Chapman S.B."/>
            <person name="Gainer-Dewar J."/>
            <person name="Goldberg J."/>
            <person name="Griggs A."/>
            <person name="Gujja S."/>
            <person name="Hansen M."/>
            <person name="Howarth C."/>
            <person name="Imamovic A."/>
            <person name="Ireland A."/>
            <person name="Larimer J."/>
            <person name="McCowan C."/>
            <person name="Murphy C."/>
            <person name="Pearson M."/>
            <person name="Poon T.W."/>
            <person name="Priest M."/>
            <person name="Roberts A."/>
            <person name="Saif S."/>
            <person name="Shea T."/>
            <person name="Sisk P."/>
            <person name="Sykes S."/>
            <person name="Wortman J."/>
            <person name="Nusbaum C."/>
            <person name="Birren B."/>
        </authorList>
    </citation>
    <scope>NUCLEOTIDE SEQUENCE [LARGE SCALE GENOMIC DNA]</scope>
    <source>
        <strain evidence="2">WRAIR2</strain>
    </source>
</reference>
<dbReference type="GO" id="GO:0003676">
    <property type="term" value="F:nucleic acid binding"/>
    <property type="evidence" value="ECO:0007669"/>
    <property type="project" value="InterPro"/>
</dbReference>